<dbReference type="GO" id="GO:0005576">
    <property type="term" value="C:extracellular region"/>
    <property type="evidence" value="ECO:0007669"/>
    <property type="project" value="UniProtKB-SubCell"/>
</dbReference>
<dbReference type="PROSITE" id="PS51257">
    <property type="entry name" value="PROKAR_LIPOPROTEIN"/>
    <property type="match status" value="1"/>
</dbReference>
<comment type="similarity">
    <text evidence="2 5">Belongs to the RxLR effector family.</text>
</comment>
<keyword evidence="3 5" id="KW-0964">Secreted</keyword>
<dbReference type="Proteomes" id="UP000028582">
    <property type="component" value="Unassembled WGS sequence"/>
</dbReference>
<name>A0A081A3P5_PHYNI</name>
<comment type="subcellular location">
    <subcellularLocation>
        <location evidence="1 5">Secreted</location>
    </subcellularLocation>
</comment>
<evidence type="ECO:0000256" key="4">
    <source>
        <dbReference type="ARBA" id="ARBA00022729"/>
    </source>
</evidence>
<keyword evidence="4 5" id="KW-0732">Signal</keyword>
<feature type="chain" id="PRO_5028523622" description="RxLR effector protein" evidence="5">
    <location>
        <begin position="21"/>
        <end position="195"/>
    </location>
</feature>
<comment type="caution">
    <text evidence="6">The sequence shown here is derived from an EMBL/GenBank/DDBJ whole genome shotgun (WGS) entry which is preliminary data.</text>
</comment>
<organism evidence="6 7">
    <name type="scientific">Phytophthora nicotianae P1976</name>
    <dbReference type="NCBI Taxonomy" id="1317066"/>
    <lineage>
        <taxon>Eukaryota</taxon>
        <taxon>Sar</taxon>
        <taxon>Stramenopiles</taxon>
        <taxon>Oomycota</taxon>
        <taxon>Peronosporomycetes</taxon>
        <taxon>Peronosporales</taxon>
        <taxon>Peronosporaceae</taxon>
        <taxon>Phytophthora</taxon>
    </lineage>
</organism>
<gene>
    <name evidence="6" type="ORF">F444_10551</name>
</gene>
<feature type="signal peptide" evidence="5">
    <location>
        <begin position="1"/>
        <end position="20"/>
    </location>
</feature>
<proteinExistence type="inferred from homology"/>
<comment type="function">
    <text evidence="5">Effector that suppresses plant defense responses during pathogen infection.</text>
</comment>
<evidence type="ECO:0000313" key="6">
    <source>
        <dbReference type="EMBL" id="ETO73506.1"/>
    </source>
</evidence>
<evidence type="ECO:0000256" key="5">
    <source>
        <dbReference type="RuleBase" id="RU367124"/>
    </source>
</evidence>
<dbReference type="InterPro" id="IPR031825">
    <property type="entry name" value="RXLR"/>
</dbReference>
<evidence type="ECO:0000313" key="7">
    <source>
        <dbReference type="Proteomes" id="UP000028582"/>
    </source>
</evidence>
<evidence type="ECO:0000256" key="1">
    <source>
        <dbReference type="ARBA" id="ARBA00004613"/>
    </source>
</evidence>
<accession>A0A081A3P5</accession>
<dbReference type="OrthoDB" id="110221at2759"/>
<evidence type="ECO:0000256" key="2">
    <source>
        <dbReference type="ARBA" id="ARBA00010400"/>
    </source>
</evidence>
<comment type="domain">
    <text evidence="5">The RxLR-dEER motif acts to carry the protein into the host cell cytoplasm through binding to cell surface phosphatidylinositol-3-phosphate.</text>
</comment>
<reference evidence="6 7" key="1">
    <citation type="submission" date="2013-11" db="EMBL/GenBank/DDBJ databases">
        <title>The Genome Sequence of Phytophthora parasitica P1976.</title>
        <authorList>
            <consortium name="The Broad Institute Genomics Platform"/>
            <person name="Russ C."/>
            <person name="Tyler B."/>
            <person name="Panabieres F."/>
            <person name="Shan W."/>
            <person name="Tripathy S."/>
            <person name="Grunwald N."/>
            <person name="Machado M."/>
            <person name="Johnson C.S."/>
            <person name="Walker B."/>
            <person name="Young S."/>
            <person name="Zeng Q."/>
            <person name="Gargeya S."/>
            <person name="Fitzgerald M."/>
            <person name="Haas B."/>
            <person name="Abouelleil A."/>
            <person name="Allen A.W."/>
            <person name="Alvarado L."/>
            <person name="Arachchi H.M."/>
            <person name="Berlin A.M."/>
            <person name="Chapman S.B."/>
            <person name="Gainer-Dewar J."/>
            <person name="Goldberg J."/>
            <person name="Griggs A."/>
            <person name="Gujja S."/>
            <person name="Hansen M."/>
            <person name="Howarth C."/>
            <person name="Imamovic A."/>
            <person name="Ireland A."/>
            <person name="Larimer J."/>
            <person name="McCowan C."/>
            <person name="Murphy C."/>
            <person name="Pearson M."/>
            <person name="Poon T.W."/>
            <person name="Priest M."/>
            <person name="Roberts A."/>
            <person name="Saif S."/>
            <person name="Shea T."/>
            <person name="Sisk P."/>
            <person name="Sykes S."/>
            <person name="Wortman J."/>
            <person name="Nusbaum C."/>
            <person name="Birren B."/>
        </authorList>
    </citation>
    <scope>NUCLEOTIDE SEQUENCE [LARGE SCALE GENOMIC DNA]</scope>
    <source>
        <strain evidence="6 7">P1976</strain>
    </source>
</reference>
<protein>
    <recommendedName>
        <fullName evidence="5">RxLR effector protein</fullName>
    </recommendedName>
</protein>
<evidence type="ECO:0000256" key="3">
    <source>
        <dbReference type="ARBA" id="ARBA00022525"/>
    </source>
</evidence>
<sequence length="195" mass="22214">MRLPYVLLLAVCIIIASCNALSAYEQEAVVAQNAQRWSSTHSVAAAETGDTSGKRLLRSDSIPTVDAEERALPGMTKLTETLKKWISALRSKLSNKKLWWNYQKLGKQKLSDLDITGMWLKNGKSYDDIFDRWIRLDKSPRQAAKNLLNHGTTTNDLYKVLRKRNMNLETIRPIWREVGLTEYQLRAARHAVSAL</sequence>
<dbReference type="Pfam" id="PF16810">
    <property type="entry name" value="RXLR"/>
    <property type="match status" value="1"/>
</dbReference>
<dbReference type="EMBL" id="ANJA01001877">
    <property type="protein sequence ID" value="ETO73506.1"/>
    <property type="molecule type" value="Genomic_DNA"/>
</dbReference>
<dbReference type="AlphaFoldDB" id="A0A081A3P5"/>